<dbReference type="EMBL" id="KZ819329">
    <property type="protein sequence ID" value="PWN19906.1"/>
    <property type="molecule type" value="Genomic_DNA"/>
</dbReference>
<proteinExistence type="predicted"/>
<dbReference type="Proteomes" id="UP000245942">
    <property type="component" value="Unassembled WGS sequence"/>
</dbReference>
<reference evidence="2 3" key="1">
    <citation type="journal article" date="2018" name="Mol. Biol. Evol.">
        <title>Broad Genomic Sampling Reveals a Smut Pathogenic Ancestry of the Fungal Clade Ustilaginomycotina.</title>
        <authorList>
            <person name="Kijpornyongpan T."/>
            <person name="Mondo S.J."/>
            <person name="Barry K."/>
            <person name="Sandor L."/>
            <person name="Lee J."/>
            <person name="Lipzen A."/>
            <person name="Pangilinan J."/>
            <person name="LaButti K."/>
            <person name="Hainaut M."/>
            <person name="Henrissat B."/>
            <person name="Grigoriev I.V."/>
            <person name="Spatafora J.W."/>
            <person name="Aime M.C."/>
        </authorList>
    </citation>
    <scope>NUCLEOTIDE SEQUENCE [LARGE SCALE GENOMIC DNA]</scope>
    <source>
        <strain evidence="2 3">MCA 4718</strain>
    </source>
</reference>
<accession>A0A316U3N4</accession>
<organism evidence="2 3">
    <name type="scientific">Pseudomicrostroma glucosiphilum</name>
    <dbReference type="NCBI Taxonomy" id="1684307"/>
    <lineage>
        <taxon>Eukaryota</taxon>
        <taxon>Fungi</taxon>
        <taxon>Dikarya</taxon>
        <taxon>Basidiomycota</taxon>
        <taxon>Ustilaginomycotina</taxon>
        <taxon>Exobasidiomycetes</taxon>
        <taxon>Microstromatales</taxon>
        <taxon>Microstromatales incertae sedis</taxon>
        <taxon>Pseudomicrostroma</taxon>
    </lineage>
</organism>
<dbReference type="AlphaFoldDB" id="A0A316U3N4"/>
<sequence>MSNSPQYSPLAGRPSQHSRRESNRPSSGPRRPTYQLYHSDSSRSEDRKSSRVQSQRSFEVIHLGPGKWWTDSSLRRAMNLPTPVQYGMIINVLGAPNFRSLKQAWRLWFGRGSAKRHAAGISATDWAIHFTIDPIAVVRPAHAASLPDDYHDRQYGAPTNGHIADIIDPATDATLVGNVDDFLSWLAPSK</sequence>
<dbReference type="GeneID" id="37012902"/>
<protein>
    <submittedName>
        <fullName evidence="2">Uncharacterized protein</fullName>
    </submittedName>
</protein>
<feature type="compositionally biased region" description="Basic and acidic residues" evidence="1">
    <location>
        <begin position="40"/>
        <end position="49"/>
    </location>
</feature>
<dbReference type="RefSeq" id="XP_025347066.1">
    <property type="nucleotide sequence ID" value="XM_025491168.1"/>
</dbReference>
<evidence type="ECO:0000256" key="1">
    <source>
        <dbReference type="SAM" id="MobiDB-lite"/>
    </source>
</evidence>
<name>A0A316U3N4_9BASI</name>
<evidence type="ECO:0000313" key="2">
    <source>
        <dbReference type="EMBL" id="PWN19906.1"/>
    </source>
</evidence>
<evidence type="ECO:0000313" key="3">
    <source>
        <dbReference type="Proteomes" id="UP000245942"/>
    </source>
</evidence>
<gene>
    <name evidence="2" type="ORF">BCV69DRAFT_277748</name>
</gene>
<keyword evidence="3" id="KW-1185">Reference proteome</keyword>
<feature type="region of interest" description="Disordered" evidence="1">
    <location>
        <begin position="1"/>
        <end position="56"/>
    </location>
</feature>